<proteinExistence type="predicted"/>
<evidence type="ECO:0000313" key="2">
    <source>
        <dbReference type="Proteomes" id="UP000050465"/>
    </source>
</evidence>
<dbReference type="AlphaFoldDB" id="A0A0P7YVH4"/>
<evidence type="ECO:0000313" key="1">
    <source>
        <dbReference type="EMBL" id="KPQ34465.1"/>
    </source>
</evidence>
<sequence length="65" mass="7603">MRLFDVTPTTYAKSRQDLQRTLDVYWLVHNFVCAHFTTKVVPAVKLGILEVGLSWFQLLTMRYAI</sequence>
<organism evidence="1 2">
    <name type="scientific">Phormidesmis priestleyi Ana</name>
    <dbReference type="NCBI Taxonomy" id="1666911"/>
    <lineage>
        <taxon>Bacteria</taxon>
        <taxon>Bacillati</taxon>
        <taxon>Cyanobacteriota</taxon>
        <taxon>Cyanophyceae</taxon>
        <taxon>Leptolyngbyales</taxon>
        <taxon>Leptolyngbyaceae</taxon>
        <taxon>Phormidesmis</taxon>
    </lineage>
</organism>
<feature type="non-terminal residue" evidence="1">
    <location>
        <position position="65"/>
    </location>
</feature>
<name>A0A0P7YVH4_9CYAN</name>
<accession>A0A0P7YVH4</accession>
<gene>
    <name evidence="1" type="ORF">HLUCCA11_14295</name>
</gene>
<reference evidence="1 2" key="1">
    <citation type="submission" date="2015-09" db="EMBL/GenBank/DDBJ databases">
        <title>Identification and resolution of microdiversity through metagenomic sequencing of parallel consortia.</title>
        <authorList>
            <person name="Nelson W.C."/>
            <person name="Romine M.F."/>
            <person name="Lindemann S.R."/>
        </authorList>
    </citation>
    <scope>NUCLEOTIDE SEQUENCE [LARGE SCALE GENOMIC DNA]</scope>
    <source>
        <strain evidence="1">Ana</strain>
    </source>
</reference>
<protein>
    <submittedName>
        <fullName evidence="1">Uncharacterized protein</fullName>
    </submittedName>
</protein>
<comment type="caution">
    <text evidence="1">The sequence shown here is derived from an EMBL/GenBank/DDBJ whole genome shotgun (WGS) entry which is preliminary data.</text>
</comment>
<dbReference type="EMBL" id="LJZR01000019">
    <property type="protein sequence ID" value="KPQ34465.1"/>
    <property type="molecule type" value="Genomic_DNA"/>
</dbReference>
<dbReference type="Proteomes" id="UP000050465">
    <property type="component" value="Unassembled WGS sequence"/>
</dbReference>